<dbReference type="Pfam" id="PF01844">
    <property type="entry name" value="HNH"/>
    <property type="match status" value="1"/>
</dbReference>
<feature type="compositionally biased region" description="Low complexity" evidence="1">
    <location>
        <begin position="176"/>
        <end position="188"/>
    </location>
</feature>
<keyword evidence="4" id="KW-1185">Reference proteome</keyword>
<dbReference type="EMBL" id="JBEWCH010000011">
    <property type="protein sequence ID" value="MET1476337.1"/>
    <property type="molecule type" value="Genomic_DNA"/>
</dbReference>
<comment type="caution">
    <text evidence="3">The sequence shown here is derived from an EMBL/GenBank/DDBJ whole genome shotgun (WGS) entry which is preliminary data.</text>
</comment>
<dbReference type="Proteomes" id="UP001548587">
    <property type="component" value="Unassembled WGS sequence"/>
</dbReference>
<dbReference type="RefSeq" id="WP_348522272.1">
    <property type="nucleotide sequence ID" value="NZ_JBEWCH010000011.1"/>
</dbReference>
<dbReference type="GO" id="GO:0004519">
    <property type="term" value="F:endonuclease activity"/>
    <property type="evidence" value="ECO:0007669"/>
    <property type="project" value="UniProtKB-KW"/>
</dbReference>
<sequence length="406" mass="45114">MTSTLFDKSHDEAFIELGAQRPGYQWSKFDVSAEEAAKGKASRLLTTIWNYHSEKDRQGKRIKGDVAVCKDRATGTYWYCMPNAPSKISRPTHVAHMRRIDLAFEQHVPVVGILKDVDSGRCASSQLFDCPEIRESVDGKSIWLRLVPHNGIACETKEIDIDQLAKPSHGPLDMNGGAASGEPPEGGWSESELEASVAAYLDMARRFRDARPVVKRQVYRDLAAQIGRSEKSCEYRMRNISYVLELMGRDWIPGLPPATNVGVRVAGQIEALIGKLEGRQELPRAAEAVTIAEIRKTLKERPDGNKAPGTATSTTTSFVRDLKVKAWVLKRAKDNCEACDQPAPFSGANGPFLEVHHLRKLADGGSDTVTNAVAVCPNCHRRLHFSKDSRAYRETIYEKVTELVRE</sequence>
<protein>
    <submittedName>
        <fullName evidence="3">HNH endonuclease signature motif containing protein</fullName>
    </submittedName>
</protein>
<keyword evidence="3" id="KW-0378">Hydrolase</keyword>
<dbReference type="SMART" id="SM00507">
    <property type="entry name" value="HNHc"/>
    <property type="match status" value="1"/>
</dbReference>
<keyword evidence="3" id="KW-0255">Endonuclease</keyword>
<proteinExistence type="predicted"/>
<organism evidence="3 4">
    <name type="scientific">Burkholderia sola</name>
    <dbReference type="NCBI Taxonomy" id="2843302"/>
    <lineage>
        <taxon>Bacteria</taxon>
        <taxon>Pseudomonadati</taxon>
        <taxon>Pseudomonadota</taxon>
        <taxon>Betaproteobacteria</taxon>
        <taxon>Burkholderiales</taxon>
        <taxon>Burkholderiaceae</taxon>
        <taxon>Burkholderia</taxon>
        <taxon>Burkholderia cepacia complex</taxon>
    </lineage>
</organism>
<evidence type="ECO:0000259" key="2">
    <source>
        <dbReference type="SMART" id="SM00507"/>
    </source>
</evidence>
<evidence type="ECO:0000256" key="1">
    <source>
        <dbReference type="SAM" id="MobiDB-lite"/>
    </source>
</evidence>
<dbReference type="InterPro" id="IPR002711">
    <property type="entry name" value="HNH"/>
</dbReference>
<feature type="domain" description="HNH nuclease" evidence="2">
    <location>
        <begin position="323"/>
        <end position="381"/>
    </location>
</feature>
<reference evidence="3 4" key="1">
    <citation type="submission" date="2024-06" db="EMBL/GenBank/DDBJ databases">
        <title>Burkholderia sola in Mexico.</title>
        <authorList>
            <person name="Estrada P."/>
        </authorList>
    </citation>
    <scope>NUCLEOTIDE SEQUENCE [LARGE SCALE GENOMIC DNA]</scope>
    <source>
        <strain evidence="3 4">CpTa8-5</strain>
    </source>
</reference>
<dbReference type="CDD" id="cd00085">
    <property type="entry name" value="HNHc"/>
    <property type="match status" value="1"/>
</dbReference>
<keyword evidence="3" id="KW-0540">Nuclease</keyword>
<accession>A0ABV2CB52</accession>
<dbReference type="Gene3D" id="1.10.30.50">
    <property type="match status" value="1"/>
</dbReference>
<evidence type="ECO:0000313" key="3">
    <source>
        <dbReference type="EMBL" id="MET1476337.1"/>
    </source>
</evidence>
<name>A0ABV2CB52_9BURK</name>
<dbReference type="InterPro" id="IPR003615">
    <property type="entry name" value="HNH_nuc"/>
</dbReference>
<evidence type="ECO:0000313" key="4">
    <source>
        <dbReference type="Proteomes" id="UP001548587"/>
    </source>
</evidence>
<gene>
    <name evidence="3" type="ORF">ABXL37_18955</name>
</gene>
<feature type="region of interest" description="Disordered" evidence="1">
    <location>
        <begin position="166"/>
        <end position="188"/>
    </location>
</feature>